<proteinExistence type="predicted"/>
<sequence>MNIELVAESDLSFLKDIAKEAITFSHLEKGAECEHSVFLKCVPEKVFGFILVSRLLEFVRFFLCSRESWSRCRSFLAE</sequence>
<dbReference type="STRING" id="1445510.YC6258_03568"/>
<dbReference type="RefSeq" id="WP_169748904.1">
    <property type="nucleotide sequence ID" value="NZ_CP007142.1"/>
</dbReference>
<dbReference type="AlphaFoldDB" id="A0A0C5VYW0"/>
<dbReference type="Proteomes" id="UP000032266">
    <property type="component" value="Chromosome"/>
</dbReference>
<dbReference type="KEGG" id="gsn:YC6258_03568"/>
<protein>
    <submittedName>
        <fullName evidence="1">Uncharacterized protein</fullName>
    </submittedName>
</protein>
<name>A0A0C5VYW0_9GAMM</name>
<organism evidence="1 2">
    <name type="scientific">Gynuella sunshinyii YC6258</name>
    <dbReference type="NCBI Taxonomy" id="1445510"/>
    <lineage>
        <taxon>Bacteria</taxon>
        <taxon>Pseudomonadati</taxon>
        <taxon>Pseudomonadota</taxon>
        <taxon>Gammaproteobacteria</taxon>
        <taxon>Oceanospirillales</taxon>
        <taxon>Saccharospirillaceae</taxon>
        <taxon>Gynuella</taxon>
    </lineage>
</organism>
<dbReference type="HOGENOM" id="CLU_2617053_0_0_6"/>
<accession>A0A0C5VYW0</accession>
<gene>
    <name evidence="1" type="ORF">YC6258_03568</name>
</gene>
<evidence type="ECO:0000313" key="2">
    <source>
        <dbReference type="Proteomes" id="UP000032266"/>
    </source>
</evidence>
<evidence type="ECO:0000313" key="1">
    <source>
        <dbReference type="EMBL" id="AJQ95604.1"/>
    </source>
</evidence>
<keyword evidence="2" id="KW-1185">Reference proteome</keyword>
<dbReference type="EMBL" id="CP007142">
    <property type="protein sequence ID" value="AJQ95604.1"/>
    <property type="molecule type" value="Genomic_DNA"/>
</dbReference>
<reference evidence="1 2" key="1">
    <citation type="submission" date="2014-01" db="EMBL/GenBank/DDBJ databases">
        <title>Full genme sequencing of cellulolytic bacterium Gynuella sunshinyii YC6258T gen. nov., sp. nov.</title>
        <authorList>
            <person name="Khan H."/>
            <person name="Chung E.J."/>
            <person name="Chung Y.R."/>
        </authorList>
    </citation>
    <scope>NUCLEOTIDE SEQUENCE [LARGE SCALE GENOMIC DNA]</scope>
    <source>
        <strain evidence="1 2">YC6258</strain>
    </source>
</reference>